<feature type="region of interest" description="Disordered" evidence="1">
    <location>
        <begin position="1014"/>
        <end position="1093"/>
    </location>
</feature>
<feature type="compositionally biased region" description="Low complexity" evidence="1">
    <location>
        <begin position="1018"/>
        <end position="1093"/>
    </location>
</feature>
<feature type="region of interest" description="Disordered" evidence="1">
    <location>
        <begin position="829"/>
        <end position="885"/>
    </location>
</feature>
<feature type="compositionally biased region" description="Low complexity" evidence="1">
    <location>
        <begin position="844"/>
        <end position="866"/>
    </location>
</feature>
<name>A0A835YBS3_9CHLO</name>
<evidence type="ECO:0000313" key="2">
    <source>
        <dbReference type="EMBL" id="KAG2494629.1"/>
    </source>
</evidence>
<comment type="caution">
    <text evidence="2">The sequence shown here is derived from an EMBL/GenBank/DDBJ whole genome shotgun (WGS) entry which is preliminary data.</text>
</comment>
<reference evidence="2" key="1">
    <citation type="journal article" date="2020" name="bioRxiv">
        <title>Comparative genomics of Chlamydomonas.</title>
        <authorList>
            <person name="Craig R.J."/>
            <person name="Hasan A.R."/>
            <person name="Ness R.W."/>
            <person name="Keightley P.D."/>
        </authorList>
    </citation>
    <scope>NUCLEOTIDE SEQUENCE</scope>
    <source>
        <strain evidence="2">CCAP 11/70</strain>
    </source>
</reference>
<dbReference type="AlphaFoldDB" id="A0A835YBS3"/>
<feature type="region of interest" description="Disordered" evidence="1">
    <location>
        <begin position="310"/>
        <end position="333"/>
    </location>
</feature>
<evidence type="ECO:0000313" key="3">
    <source>
        <dbReference type="Proteomes" id="UP000612055"/>
    </source>
</evidence>
<dbReference type="EMBL" id="JAEHOE010000029">
    <property type="protein sequence ID" value="KAG2494629.1"/>
    <property type="molecule type" value="Genomic_DNA"/>
</dbReference>
<feature type="compositionally biased region" description="Low complexity" evidence="1">
    <location>
        <begin position="320"/>
        <end position="331"/>
    </location>
</feature>
<dbReference type="OrthoDB" id="563597at2759"/>
<gene>
    <name evidence="2" type="ORF">HYH03_007148</name>
</gene>
<accession>A0A835YBS3</accession>
<keyword evidence="3" id="KW-1185">Reference proteome</keyword>
<proteinExistence type="predicted"/>
<evidence type="ECO:0000256" key="1">
    <source>
        <dbReference type="SAM" id="MobiDB-lite"/>
    </source>
</evidence>
<feature type="region of interest" description="Disordered" evidence="1">
    <location>
        <begin position="517"/>
        <end position="538"/>
    </location>
</feature>
<sequence>MPPRAAAARRAGPTAEERARENALRALRDSGNQALALARDQPCVLSASQVDELVEAVRHFAALPQSCAWTAVGDAGLAGTAALFALALRRSAPGAEGVTESLRAAYASLRFALSEALAAVQCDGGASGGTAPQLPLPTARLLCTALLNGGLCSSYASLLSASSSALLAQKPNPPRRSLQTVKDLLLEVWLVVIWVQRVKACHNQAPAKDPGLEAAASTAVFDSAVVSIFTSSLLFEHWARLVLALACCEGTEEVTASGAERLAFAISSLEPLLGFKAWSPPVDPGLPFLLASHLVTLAAVLDGGPTFGLPPGPAGGAGPSGAQPGPALPLADTRGGVLRTGPGRGPTSEVASITHARTSIKTWGSMLERVLEMLREAERSPHLDTLPEPFRPPPLGPPPLYSATECARGACARAVEHAAARMTAALVYEAAEPGRGEYAVSSCREDLAACTRMKAAVDRGDVLYDWAAAFEVGMRLAGGAAVQLCGQGPGAGAGAAAFGPHTEAALRQLHAPAAWRGGPGLGAEPSQPPAPTRPPARRQAAPLLEARKTVSLCVLGLGLAHKALAVPIEVYDSWWGWQGPPPPWLRRRLAAWWRAALTWAQEGLTEGWGDLLWLLHLPSLQHSHGLPAEPSPDLAAALSAGYLPAVERLLRSPSFDPEKYGPSTGFPAAPGQLSVWSEVLAFSDPAQALSFVASASKRIWCAVRAMSAAAATYCRGAEEAQAKAVLSLVSSFANAFTPGVGLPSALVAYPGAAPLPEGWPVVMSSVAARLLMPASTTLLRVAPLLLPGLPGNEKAQPVASKLVQLTALLLAWVPSLVAAASPPLEAESVPAAEGGAEGAGGLVGTEADPAGSGRVGAAAARPGLGLDPMAHTEEAGPLGSGASARARPDLEAHPIRGSCEAWRLALWMRLQVGDLMGIALELEQKLAGDEVLVRPLRQALLPALWALAFRGTADLAKIVVKLGAQPETSEGAPPPPRPTRDALRRLLGPGGRAPEPALLAAVERVCEEAARAKQADTGAGASGSAAAGSSGSSGAAGPSGSSAAAGPSGSSAAAGPSGSSAAAGPSGSSSAAGPSGSSAAAGPSGSSAAAGPSGAAAAAGPLAAAAGPSGSSAAAGPSGSSAAADGAGDSAALSDTTLAEEVRRYAAAPSLLLDFDQVFRLQPGCANVWCDFLAGPSEAGLPLLVELCDAYGPVRFCSRACCSRACKDTYFNWL</sequence>
<feature type="region of interest" description="Disordered" evidence="1">
    <location>
        <begin position="965"/>
        <end position="994"/>
    </location>
</feature>
<feature type="region of interest" description="Disordered" evidence="1">
    <location>
        <begin position="1108"/>
        <end position="1129"/>
    </location>
</feature>
<dbReference type="Proteomes" id="UP000612055">
    <property type="component" value="Unassembled WGS sequence"/>
</dbReference>
<protein>
    <submittedName>
        <fullName evidence="2">Uncharacterized protein</fullName>
    </submittedName>
</protein>
<organism evidence="2 3">
    <name type="scientific">Edaphochlamys debaryana</name>
    <dbReference type="NCBI Taxonomy" id="47281"/>
    <lineage>
        <taxon>Eukaryota</taxon>
        <taxon>Viridiplantae</taxon>
        <taxon>Chlorophyta</taxon>
        <taxon>core chlorophytes</taxon>
        <taxon>Chlorophyceae</taxon>
        <taxon>CS clade</taxon>
        <taxon>Chlamydomonadales</taxon>
        <taxon>Chlamydomonadales incertae sedis</taxon>
        <taxon>Edaphochlamys</taxon>
    </lineage>
</organism>